<dbReference type="InterPro" id="IPR003607">
    <property type="entry name" value="HD/PDEase_dom"/>
</dbReference>
<dbReference type="SMART" id="SM00471">
    <property type="entry name" value="HDc"/>
    <property type="match status" value="1"/>
</dbReference>
<dbReference type="RefSeq" id="WP_096895538.1">
    <property type="nucleotide sequence ID" value="NZ_BAOS01000028.1"/>
</dbReference>
<keyword evidence="2" id="KW-0378">Hydrolase</keyword>
<proteinExistence type="predicted"/>
<dbReference type="AlphaFoldDB" id="A0A286U203"/>
<sequence length="329" mass="37563">MSNYIPIDSSSLKANTKIGCNLHLLVNTGADSRYILYCKGDTVFENTKRELLVEKNINRLFIAKDDQQKYYKYLESNFQNIMSDTKISADEKTRIVHSAATNLVKDLFEDPRSGNVERTKTFAYNMVDYVLKDSYAAQKLLRIAVHEYYTYTHSVNVAAVGILFAKDIGMKDNDMKGLCSGVLLHDVGKTKISTDILNKKGKLTAEEFKEIKRHPELGVAILDETGTEIKEERIITIQHHENDDGSGYPYGLKKDEISLFGKIARIIDVYDALTTKRSYADAIRPFAALVEMKENMFYCFDKELLKEFIRFLGPYDPRKNPRVNDKSGM</sequence>
<organism evidence="2 3">
    <name type="scientific">Candidatus Scalindua japonica</name>
    <dbReference type="NCBI Taxonomy" id="1284222"/>
    <lineage>
        <taxon>Bacteria</taxon>
        <taxon>Pseudomonadati</taxon>
        <taxon>Planctomycetota</taxon>
        <taxon>Candidatus Brocadiia</taxon>
        <taxon>Candidatus Brocadiales</taxon>
        <taxon>Candidatus Scalinduaceae</taxon>
        <taxon>Candidatus Scalindua</taxon>
    </lineage>
</organism>
<feature type="domain" description="HD-GYP" evidence="1">
    <location>
        <begin position="128"/>
        <end position="324"/>
    </location>
</feature>
<dbReference type="OrthoDB" id="9759601at2"/>
<keyword evidence="3" id="KW-1185">Reference proteome</keyword>
<evidence type="ECO:0000313" key="3">
    <source>
        <dbReference type="Proteomes" id="UP000218542"/>
    </source>
</evidence>
<dbReference type="InterPro" id="IPR006675">
    <property type="entry name" value="HDIG_dom"/>
</dbReference>
<evidence type="ECO:0000313" key="2">
    <source>
        <dbReference type="EMBL" id="GAX62169.1"/>
    </source>
</evidence>
<dbReference type="EMBL" id="BAOS01000028">
    <property type="protein sequence ID" value="GAX62169.1"/>
    <property type="molecule type" value="Genomic_DNA"/>
</dbReference>
<dbReference type="Proteomes" id="UP000218542">
    <property type="component" value="Unassembled WGS sequence"/>
</dbReference>
<protein>
    <submittedName>
        <fullName evidence="2">Metal dependent phosphohydrolase</fullName>
    </submittedName>
</protein>
<name>A0A286U203_9BACT</name>
<dbReference type="SUPFAM" id="SSF109604">
    <property type="entry name" value="HD-domain/PDEase-like"/>
    <property type="match status" value="1"/>
</dbReference>
<dbReference type="NCBIfam" id="TIGR00277">
    <property type="entry name" value="HDIG"/>
    <property type="match status" value="1"/>
</dbReference>
<dbReference type="Gene3D" id="1.10.3210.10">
    <property type="entry name" value="Hypothetical protein af1432"/>
    <property type="match status" value="1"/>
</dbReference>
<dbReference type="CDD" id="cd00077">
    <property type="entry name" value="HDc"/>
    <property type="match status" value="1"/>
</dbReference>
<gene>
    <name evidence="2" type="ORF">SCALIN_C28_0373</name>
</gene>
<dbReference type="PANTHER" id="PTHR43155:SF2">
    <property type="entry name" value="CYCLIC DI-GMP PHOSPHODIESTERASE PA4108"/>
    <property type="match status" value="1"/>
</dbReference>
<accession>A0A286U203</accession>
<dbReference type="GO" id="GO:0016787">
    <property type="term" value="F:hydrolase activity"/>
    <property type="evidence" value="ECO:0007669"/>
    <property type="project" value="UniProtKB-KW"/>
</dbReference>
<dbReference type="PANTHER" id="PTHR43155">
    <property type="entry name" value="CYCLIC DI-GMP PHOSPHODIESTERASE PA4108-RELATED"/>
    <property type="match status" value="1"/>
</dbReference>
<dbReference type="Pfam" id="PF13487">
    <property type="entry name" value="HD_5"/>
    <property type="match status" value="1"/>
</dbReference>
<reference evidence="3" key="1">
    <citation type="journal article" date="2017" name="Environ. Microbiol. Rep.">
        <title>Genetic Diversity of Marine Anaerobic Ammonium-Oxidizing Bacteria as Revealed by Genomic and Proteomic Analyses of 'Candidatus Scalindua japonica'.</title>
        <authorList>
            <person name="Oshiki M."/>
            <person name="Mizuto K."/>
            <person name="Kimura Z."/>
            <person name="Kindaichi T."/>
            <person name="Satoh H."/>
            <person name="Okabe S."/>
        </authorList>
    </citation>
    <scope>NUCLEOTIDE SEQUENCE [LARGE SCALE GENOMIC DNA]</scope>
    <source>
        <strain evidence="3">husup-a2</strain>
    </source>
</reference>
<dbReference type="PROSITE" id="PS51832">
    <property type="entry name" value="HD_GYP"/>
    <property type="match status" value="1"/>
</dbReference>
<dbReference type="InterPro" id="IPR037522">
    <property type="entry name" value="HD_GYP_dom"/>
</dbReference>
<comment type="caution">
    <text evidence="2">The sequence shown here is derived from an EMBL/GenBank/DDBJ whole genome shotgun (WGS) entry which is preliminary data.</text>
</comment>
<evidence type="ECO:0000259" key="1">
    <source>
        <dbReference type="PROSITE" id="PS51832"/>
    </source>
</evidence>